<name>A0A0C3ABH4_PILCF</name>
<gene>
    <name evidence="1" type="ORF">PILCRDRAFT_830537</name>
</gene>
<reference evidence="1 2" key="1">
    <citation type="submission" date="2014-04" db="EMBL/GenBank/DDBJ databases">
        <authorList>
            <consortium name="DOE Joint Genome Institute"/>
            <person name="Kuo A."/>
            <person name="Tarkka M."/>
            <person name="Buscot F."/>
            <person name="Kohler A."/>
            <person name="Nagy L.G."/>
            <person name="Floudas D."/>
            <person name="Copeland A."/>
            <person name="Barry K.W."/>
            <person name="Cichocki N."/>
            <person name="Veneault-Fourrey C."/>
            <person name="LaButti K."/>
            <person name="Lindquist E.A."/>
            <person name="Lipzen A."/>
            <person name="Lundell T."/>
            <person name="Morin E."/>
            <person name="Murat C."/>
            <person name="Sun H."/>
            <person name="Tunlid A."/>
            <person name="Henrissat B."/>
            <person name="Grigoriev I.V."/>
            <person name="Hibbett D.S."/>
            <person name="Martin F."/>
            <person name="Nordberg H.P."/>
            <person name="Cantor M.N."/>
            <person name="Hua S.X."/>
        </authorList>
    </citation>
    <scope>NUCLEOTIDE SEQUENCE [LARGE SCALE GENOMIC DNA]</scope>
    <source>
        <strain evidence="1 2">F 1598</strain>
    </source>
</reference>
<dbReference type="HOGENOM" id="CLU_2251092_0_0_1"/>
<dbReference type="EMBL" id="KN833477">
    <property type="protein sequence ID" value="KIM71118.1"/>
    <property type="molecule type" value="Genomic_DNA"/>
</dbReference>
<proteinExistence type="predicted"/>
<organism evidence="1 2">
    <name type="scientific">Piloderma croceum (strain F 1598)</name>
    <dbReference type="NCBI Taxonomy" id="765440"/>
    <lineage>
        <taxon>Eukaryota</taxon>
        <taxon>Fungi</taxon>
        <taxon>Dikarya</taxon>
        <taxon>Basidiomycota</taxon>
        <taxon>Agaricomycotina</taxon>
        <taxon>Agaricomycetes</taxon>
        <taxon>Agaricomycetidae</taxon>
        <taxon>Atheliales</taxon>
        <taxon>Atheliaceae</taxon>
        <taxon>Piloderma</taxon>
    </lineage>
</organism>
<protein>
    <submittedName>
        <fullName evidence="1">Uncharacterized protein</fullName>
    </submittedName>
</protein>
<accession>A0A0C3ABH4</accession>
<evidence type="ECO:0000313" key="2">
    <source>
        <dbReference type="Proteomes" id="UP000054166"/>
    </source>
</evidence>
<evidence type="ECO:0000313" key="1">
    <source>
        <dbReference type="EMBL" id="KIM71118.1"/>
    </source>
</evidence>
<reference evidence="2" key="2">
    <citation type="submission" date="2015-01" db="EMBL/GenBank/DDBJ databases">
        <title>Evolutionary Origins and Diversification of the Mycorrhizal Mutualists.</title>
        <authorList>
            <consortium name="DOE Joint Genome Institute"/>
            <consortium name="Mycorrhizal Genomics Consortium"/>
            <person name="Kohler A."/>
            <person name="Kuo A."/>
            <person name="Nagy L.G."/>
            <person name="Floudas D."/>
            <person name="Copeland A."/>
            <person name="Barry K.W."/>
            <person name="Cichocki N."/>
            <person name="Veneault-Fourrey C."/>
            <person name="LaButti K."/>
            <person name="Lindquist E.A."/>
            <person name="Lipzen A."/>
            <person name="Lundell T."/>
            <person name="Morin E."/>
            <person name="Murat C."/>
            <person name="Riley R."/>
            <person name="Ohm R."/>
            <person name="Sun H."/>
            <person name="Tunlid A."/>
            <person name="Henrissat B."/>
            <person name="Grigoriev I.V."/>
            <person name="Hibbett D.S."/>
            <person name="Martin F."/>
        </authorList>
    </citation>
    <scope>NUCLEOTIDE SEQUENCE [LARGE SCALE GENOMIC DNA]</scope>
    <source>
        <strain evidence="2">F 1598</strain>
    </source>
</reference>
<dbReference type="InParanoid" id="A0A0C3ABH4"/>
<keyword evidence="2" id="KW-1185">Reference proteome</keyword>
<dbReference type="AlphaFoldDB" id="A0A0C3ABH4"/>
<sequence length="104" mass="11698">MPLHVTYCPTPKSALCAAVLMHSLPVILTKPLRLSTHVSADLWPLLWSIFSQIGNSLFQAWIGGQGDGLWKWAEGVWGMCREMVRAHTVFNYFSVNNNNNNNIL</sequence>
<dbReference type="Proteomes" id="UP000054166">
    <property type="component" value="Unassembled WGS sequence"/>
</dbReference>